<feature type="domain" description="Pyrrolo-quinoline quinone repeat" evidence="12">
    <location>
        <begin position="171"/>
        <end position="276"/>
    </location>
</feature>
<comment type="similarity">
    <text evidence="3">Belongs to the bacterial PQQ dehydrogenase family.</text>
</comment>
<dbReference type="SMART" id="SM00564">
    <property type="entry name" value="PQQ"/>
    <property type="match status" value="7"/>
</dbReference>
<feature type="transmembrane region" description="Helical" evidence="11">
    <location>
        <begin position="125"/>
        <end position="146"/>
    </location>
</feature>
<evidence type="ECO:0000256" key="11">
    <source>
        <dbReference type="SAM" id="Phobius"/>
    </source>
</evidence>
<dbReference type="NCBIfam" id="TIGR03074">
    <property type="entry name" value="PQQ_membr_DH"/>
    <property type="match status" value="1"/>
</dbReference>
<dbReference type="InterPro" id="IPR001479">
    <property type="entry name" value="Quinoprotein_DH_CS"/>
</dbReference>
<dbReference type="InterPro" id="IPR002372">
    <property type="entry name" value="PQQ_rpt_dom"/>
</dbReference>
<evidence type="ECO:0000256" key="4">
    <source>
        <dbReference type="ARBA" id="ARBA00022475"/>
    </source>
</evidence>
<comment type="caution">
    <text evidence="13">The sequence shown here is derived from an EMBL/GenBank/DDBJ whole genome shotgun (WGS) entry which is preliminary data.</text>
</comment>
<dbReference type="InterPro" id="IPR018391">
    <property type="entry name" value="PQQ_b-propeller_rpt"/>
</dbReference>
<protein>
    <submittedName>
        <fullName evidence="13">Glucose dehydrogenase</fullName>
    </submittedName>
</protein>
<evidence type="ECO:0000256" key="3">
    <source>
        <dbReference type="ARBA" id="ARBA00008156"/>
    </source>
</evidence>
<dbReference type="Gene3D" id="2.140.10.10">
    <property type="entry name" value="Quinoprotein alcohol dehydrogenase-like superfamily"/>
    <property type="match status" value="2"/>
</dbReference>
<keyword evidence="14" id="KW-1185">Reference proteome</keyword>
<dbReference type="PROSITE" id="PS00364">
    <property type="entry name" value="BACTERIAL_PQQ_2"/>
    <property type="match status" value="1"/>
</dbReference>
<dbReference type="GO" id="GO:0048038">
    <property type="term" value="F:quinone binding"/>
    <property type="evidence" value="ECO:0007669"/>
    <property type="project" value="InterPro"/>
</dbReference>
<feature type="transmembrane region" description="Helical" evidence="11">
    <location>
        <begin position="67"/>
        <end position="83"/>
    </location>
</feature>
<dbReference type="SUPFAM" id="SSF50998">
    <property type="entry name" value="Quinoprotein alcohol dehydrogenase-like"/>
    <property type="match status" value="1"/>
</dbReference>
<name>A0A0L7T1T8_9GAMM</name>
<evidence type="ECO:0000313" key="14">
    <source>
        <dbReference type="Proteomes" id="UP000037088"/>
    </source>
</evidence>
<dbReference type="InterPro" id="IPR011047">
    <property type="entry name" value="Quinoprotein_ADH-like_sf"/>
</dbReference>
<keyword evidence="8" id="KW-0560">Oxidoreductase</keyword>
<dbReference type="PANTHER" id="PTHR32303">
    <property type="entry name" value="QUINOPROTEIN ALCOHOL DEHYDROGENASE (CYTOCHROME C)"/>
    <property type="match status" value="1"/>
</dbReference>
<evidence type="ECO:0000256" key="8">
    <source>
        <dbReference type="ARBA" id="ARBA00023002"/>
    </source>
</evidence>
<keyword evidence="6" id="KW-0634">PQQ</keyword>
<evidence type="ECO:0000256" key="5">
    <source>
        <dbReference type="ARBA" id="ARBA00022692"/>
    </source>
</evidence>
<dbReference type="Proteomes" id="UP000037088">
    <property type="component" value="Unassembled WGS sequence"/>
</dbReference>
<feature type="domain" description="Pyrrolo-quinoline quinone repeat" evidence="12">
    <location>
        <begin position="338"/>
        <end position="822"/>
    </location>
</feature>
<dbReference type="GO" id="GO:0030288">
    <property type="term" value="C:outer membrane-bounded periplasmic space"/>
    <property type="evidence" value="ECO:0007669"/>
    <property type="project" value="InterPro"/>
</dbReference>
<dbReference type="PATRIC" id="fig|1560201.3.peg.2844"/>
<dbReference type="GO" id="GO:0005886">
    <property type="term" value="C:plasma membrane"/>
    <property type="evidence" value="ECO:0007669"/>
    <property type="project" value="UniProtKB-SubCell"/>
</dbReference>
<keyword evidence="4" id="KW-1003">Cell membrane</keyword>
<sequence length="848" mass="90308">MSNQSSKRSTGVWLMWALGALMGIIGAAIAIGGGWLVSLGGSLYFLLMGLAMIISAVLIIKIKPAGAWLYALAFVLSVIWAVWDAGLNFWPLFSRLFMFGVLAFLTALAYPFLKLRAGHDGRKTASYSLAGLLAIALLAGFGYTFVPAPIISASEDIPVKPVAPGSEQKNWEHWGNTTHGDRFAALDQINKSNVNQLEVAWIAHTGDIPLSNGSGAEDQNTPLQVGDKLFVCTAYGKVLALNADDGKQLWAFDPKAEAPNWQRCRGLGYFANSEAQPTPSAAAQGDAQPSAAAAEAASQPAAASGETPDQHPTGAAEATPPAAAASQPQTPASNINAAAPAICERRLFLPTIDARLIAINADTGEACADFGDNGVVDLKVGMGEVKPGYYQQTSTPLVAGNVVVVGGRVADNFSTGEPPGVVRAYDVHSGELVWAWDPGNPAVTKLPPEGMTYTRGTPNVWSAMAYDAKLNLVYLPTGNATPDFFGGERTALDDKYSSSVVAVDASTGKVRWHFQTTHHDLWDFDLPSQPLLYDLPDGKGGTTPVLVQTSKQGMIFMLNRETGEPVAKVENREVPQGNTPGERYSKTQPFSVGMPNIGNETLKESDMWGATPLDQLLCRIEFKGMRHEGVFTPPGLDRSLQFPGSLGGMNWGSVSVDPNNAIMFVNDMRLGLANYLVPRSQVPSGASGIEMGMVPMDGTPYGAVRERFLSPLGIPCQKPPFGTMSAVDLKTGKIAWQVPVGTVKDTGPMGIKMHMPMEIGMPTLGASLSTQSGLLFFAGTQDYYLRAFDTANGKEIWKARLPVGSQSGPMTYVSPKTGKQYIIISAGGARQSPDRGDYVIAYALPDQK</sequence>
<dbReference type="EMBL" id="JRXE01000017">
    <property type="protein sequence ID" value="KOC89303.1"/>
    <property type="molecule type" value="Genomic_DNA"/>
</dbReference>
<dbReference type="AlphaFoldDB" id="A0A0L7T1T8"/>
<feature type="transmembrane region" description="Helical" evidence="11">
    <location>
        <begin position="43"/>
        <end position="60"/>
    </location>
</feature>
<comment type="cofactor">
    <cofactor evidence="1">
        <name>pyrroloquinoline quinone</name>
        <dbReference type="ChEBI" id="CHEBI:58442"/>
    </cofactor>
</comment>
<evidence type="ECO:0000256" key="7">
    <source>
        <dbReference type="ARBA" id="ARBA00022989"/>
    </source>
</evidence>
<feature type="region of interest" description="Disordered" evidence="10">
    <location>
        <begin position="574"/>
        <end position="593"/>
    </location>
</feature>
<accession>A0A0L7T1T8</accession>
<proteinExistence type="inferred from homology"/>
<feature type="region of interest" description="Disordered" evidence="10">
    <location>
        <begin position="275"/>
        <end position="331"/>
    </location>
</feature>
<feature type="transmembrane region" description="Helical" evidence="11">
    <location>
        <begin position="12"/>
        <end position="37"/>
    </location>
</feature>
<dbReference type="InterPro" id="IPR017511">
    <property type="entry name" value="PQQ_mDH"/>
</dbReference>
<evidence type="ECO:0000256" key="10">
    <source>
        <dbReference type="SAM" id="MobiDB-lite"/>
    </source>
</evidence>
<evidence type="ECO:0000313" key="13">
    <source>
        <dbReference type="EMBL" id="KOC89303.1"/>
    </source>
</evidence>
<feature type="transmembrane region" description="Helical" evidence="11">
    <location>
        <begin position="89"/>
        <end position="113"/>
    </location>
</feature>
<comment type="subcellular location">
    <subcellularLocation>
        <location evidence="2">Cell membrane</location>
        <topology evidence="2">Multi-pass membrane protein</topology>
    </subcellularLocation>
</comment>
<dbReference type="PANTHER" id="PTHR32303:SF4">
    <property type="entry name" value="QUINOPROTEIN GLUCOSE DEHYDROGENASE"/>
    <property type="match status" value="1"/>
</dbReference>
<keyword evidence="7 11" id="KW-1133">Transmembrane helix</keyword>
<feature type="compositionally biased region" description="Low complexity" evidence="10">
    <location>
        <begin position="315"/>
        <end position="331"/>
    </location>
</feature>
<evidence type="ECO:0000256" key="1">
    <source>
        <dbReference type="ARBA" id="ARBA00001931"/>
    </source>
</evidence>
<keyword evidence="9 11" id="KW-0472">Membrane</keyword>
<organism evidence="13 14">
    <name type="scientific">Winslowiella iniecta</name>
    <dbReference type="NCBI Taxonomy" id="1560201"/>
    <lineage>
        <taxon>Bacteria</taxon>
        <taxon>Pseudomonadati</taxon>
        <taxon>Pseudomonadota</taxon>
        <taxon>Gammaproteobacteria</taxon>
        <taxon>Enterobacterales</taxon>
        <taxon>Erwiniaceae</taxon>
        <taxon>Winslowiella</taxon>
    </lineage>
</organism>
<evidence type="ECO:0000256" key="6">
    <source>
        <dbReference type="ARBA" id="ARBA00022891"/>
    </source>
</evidence>
<gene>
    <name evidence="13" type="ORF">NG42_13360</name>
</gene>
<evidence type="ECO:0000256" key="9">
    <source>
        <dbReference type="ARBA" id="ARBA00023136"/>
    </source>
</evidence>
<reference evidence="13 14" key="1">
    <citation type="journal article" date="2015" name="Int. J. Syst. Evol. Microbiol.">
        <title>Erwinia iniecta sp. nov., isolated from Russian wheat aphids (Diuraphis noxia).</title>
        <authorList>
            <person name="Campillo T."/>
            <person name="Luna E."/>
            <person name="Portier P."/>
            <person name="Fischer-Le Saux M."/>
            <person name="Lapitan N."/>
            <person name="Tisserat N.A."/>
            <person name="Leach J.E."/>
        </authorList>
    </citation>
    <scope>NUCLEOTIDE SEQUENCE [LARGE SCALE GENOMIC DNA]</scope>
    <source>
        <strain evidence="13 14">B120</strain>
    </source>
</reference>
<feature type="compositionally biased region" description="Low complexity" evidence="10">
    <location>
        <begin position="279"/>
        <end position="304"/>
    </location>
</feature>
<evidence type="ECO:0000256" key="2">
    <source>
        <dbReference type="ARBA" id="ARBA00004651"/>
    </source>
</evidence>
<keyword evidence="5 11" id="KW-0812">Transmembrane</keyword>
<evidence type="ECO:0000259" key="12">
    <source>
        <dbReference type="Pfam" id="PF01011"/>
    </source>
</evidence>
<dbReference type="RefSeq" id="WP_052899946.1">
    <property type="nucleotide sequence ID" value="NZ_JRXE01000017.1"/>
</dbReference>
<dbReference type="CDD" id="cd10280">
    <property type="entry name" value="PQQ_mGDH"/>
    <property type="match status" value="1"/>
</dbReference>
<dbReference type="GO" id="GO:0008876">
    <property type="term" value="F:quinoprotein glucose dehydrogenase activity"/>
    <property type="evidence" value="ECO:0007669"/>
    <property type="project" value="TreeGrafter"/>
</dbReference>
<dbReference type="Pfam" id="PF01011">
    <property type="entry name" value="PQQ"/>
    <property type="match status" value="2"/>
</dbReference>